<organism evidence="2 3">
    <name type="scientific">Corynebacterium kalinowskii</name>
    <dbReference type="NCBI Taxonomy" id="2675216"/>
    <lineage>
        <taxon>Bacteria</taxon>
        <taxon>Bacillati</taxon>
        <taxon>Actinomycetota</taxon>
        <taxon>Actinomycetes</taxon>
        <taxon>Mycobacteriales</taxon>
        <taxon>Corynebacteriaceae</taxon>
        <taxon>Corynebacterium</taxon>
    </lineage>
</organism>
<accession>A0A6B8VXG5</accession>
<gene>
    <name evidence="2" type="ORF">CKALI_05600</name>
</gene>
<dbReference type="InterPro" id="IPR001254">
    <property type="entry name" value="Trypsin_dom"/>
</dbReference>
<evidence type="ECO:0000259" key="1">
    <source>
        <dbReference type="Pfam" id="PF00089"/>
    </source>
</evidence>
<reference evidence="3" key="1">
    <citation type="submission" date="2019-11" db="EMBL/GenBank/DDBJ databases">
        <title>Complete genome sequence of Corynebacterium kalinowskii 1959, a novel Corynebacterium species isolated from soil of a small paddock in Vilsendorf, Germany.</title>
        <authorList>
            <person name="Schaffert L."/>
            <person name="Ruwe M."/>
            <person name="Milse J."/>
            <person name="Hanuschka K."/>
            <person name="Ortseifen V."/>
            <person name="Droste J."/>
            <person name="Brandt D."/>
            <person name="Schlueter L."/>
            <person name="Kutter Y."/>
            <person name="Vinke S."/>
            <person name="Viehoefer P."/>
            <person name="Jacob L."/>
            <person name="Luebke N.-C."/>
            <person name="Schulte-Berndt E."/>
            <person name="Hain C."/>
            <person name="Linder M."/>
            <person name="Schmidt P."/>
            <person name="Wollenschlaeger L."/>
            <person name="Luttermann T."/>
            <person name="Thieme E."/>
            <person name="Hassa J."/>
            <person name="Haak M."/>
            <person name="Wittchen M."/>
            <person name="Mentz A."/>
            <person name="Persicke M."/>
            <person name="Busche T."/>
            <person name="Ruckert C."/>
        </authorList>
    </citation>
    <scope>NUCLEOTIDE SEQUENCE [LARGE SCALE GENOMIC DNA]</scope>
    <source>
        <strain evidence="3">1959</strain>
    </source>
</reference>
<dbReference type="RefSeq" id="WP_156192353.1">
    <property type="nucleotide sequence ID" value="NZ_CP046452.1"/>
</dbReference>
<proteinExistence type="predicted"/>
<dbReference type="EMBL" id="CP046452">
    <property type="protein sequence ID" value="QGU01990.1"/>
    <property type="molecule type" value="Genomic_DNA"/>
</dbReference>
<evidence type="ECO:0000313" key="2">
    <source>
        <dbReference type="EMBL" id="QGU01990.1"/>
    </source>
</evidence>
<dbReference type="InterPro" id="IPR009003">
    <property type="entry name" value="Peptidase_S1_PA"/>
</dbReference>
<dbReference type="AlphaFoldDB" id="A0A6B8VXG5"/>
<dbReference type="SUPFAM" id="SSF50494">
    <property type="entry name" value="Trypsin-like serine proteases"/>
    <property type="match status" value="1"/>
</dbReference>
<dbReference type="KEGG" id="ckw:CKALI_05600"/>
<dbReference type="Pfam" id="PF00089">
    <property type="entry name" value="Trypsin"/>
    <property type="match status" value="1"/>
</dbReference>
<dbReference type="GO" id="GO:0004252">
    <property type="term" value="F:serine-type endopeptidase activity"/>
    <property type="evidence" value="ECO:0007669"/>
    <property type="project" value="InterPro"/>
</dbReference>
<name>A0A6B8VXG5_9CORY</name>
<dbReference type="GO" id="GO:0006508">
    <property type="term" value="P:proteolysis"/>
    <property type="evidence" value="ECO:0007669"/>
    <property type="project" value="InterPro"/>
</dbReference>
<dbReference type="Proteomes" id="UP000427071">
    <property type="component" value="Chromosome"/>
</dbReference>
<sequence length="215" mass="22484">MRSAVRLTARGRLASGVLTSEQLIDASLSAHLTGATCESVTAQATHVITAAHFARHITQASVSSPLVNGVARDFYVVPGTDIAIGKLNAPAPLCELVPIAPRARLGQKVVSAGFSDQARVPAHSLVPRLVFSRVLGKLPWFATYDLRTRARHGAVLLPMGLQWARRGDSGGPILSSGELVGIQSMVAMPLGVPVGLAAINLLAPHLVAIKAAMSR</sequence>
<keyword evidence="3" id="KW-1185">Reference proteome</keyword>
<evidence type="ECO:0000313" key="3">
    <source>
        <dbReference type="Proteomes" id="UP000427071"/>
    </source>
</evidence>
<protein>
    <recommendedName>
        <fullName evidence="1">Peptidase S1 domain-containing protein</fullName>
    </recommendedName>
</protein>
<feature type="domain" description="Peptidase S1" evidence="1">
    <location>
        <begin position="34"/>
        <end position="186"/>
    </location>
</feature>